<dbReference type="AlphaFoldDB" id="A0A1J5PVH7"/>
<reference evidence="1" key="1">
    <citation type="submission" date="2016-10" db="EMBL/GenBank/DDBJ databases">
        <title>Sequence of Gallionella enrichment culture.</title>
        <authorList>
            <person name="Poehlein A."/>
            <person name="Muehling M."/>
            <person name="Daniel R."/>
        </authorList>
    </citation>
    <scope>NUCLEOTIDE SEQUENCE</scope>
</reference>
<protein>
    <submittedName>
        <fullName evidence="1">Uncharacterized protein</fullName>
    </submittedName>
</protein>
<accession>A0A1J5PVH7</accession>
<name>A0A1J5PVH7_9ZZZZ</name>
<proteinExistence type="predicted"/>
<dbReference type="EMBL" id="MLJW01002272">
    <property type="protein sequence ID" value="OIQ75114.1"/>
    <property type="molecule type" value="Genomic_DNA"/>
</dbReference>
<comment type="caution">
    <text evidence="1">The sequence shown here is derived from an EMBL/GenBank/DDBJ whole genome shotgun (WGS) entry which is preliminary data.</text>
</comment>
<gene>
    <name evidence="1" type="ORF">GALL_432180</name>
</gene>
<evidence type="ECO:0000313" key="1">
    <source>
        <dbReference type="EMBL" id="OIQ75114.1"/>
    </source>
</evidence>
<sequence>MGKAHVIRQCLWDGSDNAVNALGASLQGNARACQRLRVDRGEGEHLRRTGQLPAPQQCVEPPIVKRVQCGGKGGKLRGLIRRAIGQREPGADGLCLRILGTPLGLKGGLQGQ</sequence>
<organism evidence="1">
    <name type="scientific">mine drainage metagenome</name>
    <dbReference type="NCBI Taxonomy" id="410659"/>
    <lineage>
        <taxon>unclassified sequences</taxon>
        <taxon>metagenomes</taxon>
        <taxon>ecological metagenomes</taxon>
    </lineage>
</organism>